<dbReference type="SUPFAM" id="SSF46785">
    <property type="entry name" value="Winged helix' DNA-binding domain"/>
    <property type="match status" value="1"/>
</dbReference>
<evidence type="ECO:0000313" key="4">
    <source>
        <dbReference type="EMBL" id="AAX19271.1"/>
    </source>
</evidence>
<dbReference type="InterPro" id="IPR036390">
    <property type="entry name" value="WH_DNA-bd_sf"/>
</dbReference>
<name>Q5BTP8_RHIML</name>
<evidence type="ECO:0000256" key="1">
    <source>
        <dbReference type="SAM" id="MobiDB-lite"/>
    </source>
</evidence>
<feature type="region of interest" description="Disordered" evidence="1">
    <location>
        <begin position="259"/>
        <end position="292"/>
    </location>
</feature>
<feature type="compositionally biased region" description="Polar residues" evidence="1">
    <location>
        <begin position="277"/>
        <end position="291"/>
    </location>
</feature>
<organism evidence="4">
    <name type="scientific">Rhizobium meliloti</name>
    <name type="common">Ensifer meliloti</name>
    <name type="synonym">Sinorhizobium meliloti</name>
    <dbReference type="NCBI Taxonomy" id="382"/>
    <lineage>
        <taxon>Bacteria</taxon>
        <taxon>Pseudomonadati</taxon>
        <taxon>Pseudomonadota</taxon>
        <taxon>Alphaproteobacteria</taxon>
        <taxon>Hyphomicrobiales</taxon>
        <taxon>Rhizobiaceae</taxon>
        <taxon>Sinorhizobium/Ensifer group</taxon>
        <taxon>Sinorhizobium</taxon>
    </lineage>
</organism>
<geneLocation type="plasmid" evidence="4">
    <name>pMBA9a</name>
</geneLocation>
<dbReference type="AlphaFoldDB" id="Q5BTP8"/>
<reference evidence="4" key="1">
    <citation type="journal article" date="2006" name="Plasmid">
        <title>Replication regions of Sinorhizobium meliloti plasmids.</title>
        <authorList>
            <person name="Watson R.J."/>
            <person name="Heys R."/>
        </authorList>
    </citation>
    <scope>NUCLEOTIDE SEQUENCE</scope>
    <source>
        <strain evidence="4">MBA9</strain>
        <plasmid evidence="4">pMBA9a</plasmid>
    </source>
</reference>
<dbReference type="InterPro" id="IPR021760">
    <property type="entry name" value="RepC_C"/>
</dbReference>
<feature type="region of interest" description="Disordered" evidence="1">
    <location>
        <begin position="586"/>
        <end position="611"/>
    </location>
</feature>
<sequence>METSKMHPRQVGRRMTQQRTQFLRQAESAQLGTVTRAQLLWLVPLLICLGMINATECLLLQTLIRTAPVESFGKSGFPVVFKSNRQLAFEICKSPSRISRLLGRLFDEGLITMRDSGNYKRYALHNGNEQITDACGIDLRILISRYDELKQRGMRARAERKAINHESRRFRGAHRNLCTALRTAAETVPGHISSRINRVNNIVRKAGKTSSRPLQRGTAIFERLTERLMELPTRTSVAQQTANTTCLHVESDMHIQNTNQYPFKDSSKERTTADAEQANTHTNVSASNLSFEGSAARPETELGVSRPLQQALVPLQVLLTAVPALLTYGFTPKTWPHLIRDTVGMCRVAGISDDARHQAIQQMGERWAVVAIAVTLEKYERKDVKSPEGYLRSMTKRDTVGDLHLSRSVFGLAARNPLGHIQVSERSSVDTCLEAGETVEKGVGIAVPAVDLGDHSGDPNKRVFGTELGLQPGLAFGEAPRGNQCDLVRGEDNSCRLPVLSAFSSDSSHNDGRGVGRNGGLDLAVPEELLEYPVPLAPGDDLRGNGHAVDHMRGKNQPVRRINAGIGVPFDDPPALYHRIGPGGPVQVPWLPDRRARAARSGRRRKPSRAP</sequence>
<accession>Q5BTP8</accession>
<evidence type="ECO:0000259" key="3">
    <source>
        <dbReference type="Pfam" id="PF11800"/>
    </source>
</evidence>
<proteinExistence type="predicted"/>
<protein>
    <submittedName>
        <fullName evidence="4">Rep(PMBA9a)</fullName>
    </submittedName>
</protein>
<dbReference type="NCBIfam" id="NF040974">
    <property type="entry name" value="RepABC_RepC"/>
    <property type="match status" value="1"/>
</dbReference>
<dbReference type="EMBL" id="AY914873">
    <property type="protein sequence ID" value="AAX19271.1"/>
    <property type="molecule type" value="Genomic_DNA"/>
</dbReference>
<dbReference type="Pfam" id="PF11800">
    <property type="entry name" value="RP-C_C"/>
    <property type="match status" value="1"/>
</dbReference>
<feature type="compositionally biased region" description="Basic residues" evidence="1">
    <location>
        <begin position="597"/>
        <end position="611"/>
    </location>
</feature>
<feature type="domain" description="Plasmid replication protein C C-terminal" evidence="3">
    <location>
        <begin position="314"/>
        <end position="413"/>
    </location>
</feature>
<dbReference type="InterPro" id="IPR005090">
    <property type="entry name" value="RepC_N"/>
</dbReference>
<dbReference type="InterPro" id="IPR047611">
    <property type="entry name" value="RepABC_RepC"/>
</dbReference>
<dbReference type="Pfam" id="PF03428">
    <property type="entry name" value="RP-C"/>
    <property type="match status" value="1"/>
</dbReference>
<evidence type="ECO:0000259" key="2">
    <source>
        <dbReference type="Pfam" id="PF03428"/>
    </source>
</evidence>
<feature type="domain" description="Plasmid replication protein C N-terminal" evidence="2">
    <location>
        <begin position="13"/>
        <end position="184"/>
    </location>
</feature>
<gene>
    <name evidence="4" type="primary">rep(pMBA9a)</name>
</gene>
<keyword evidence="4" id="KW-0614">Plasmid</keyword>